<dbReference type="RefSeq" id="WP_338228291.1">
    <property type="nucleotide sequence ID" value="NZ_BTPE01000005.1"/>
</dbReference>
<organism evidence="2 3">
    <name type="scientific">Algoriphagus taiwanensis</name>
    <dbReference type="NCBI Taxonomy" id="1445656"/>
    <lineage>
        <taxon>Bacteria</taxon>
        <taxon>Pseudomonadati</taxon>
        <taxon>Bacteroidota</taxon>
        <taxon>Cytophagia</taxon>
        <taxon>Cytophagales</taxon>
        <taxon>Cyclobacteriaceae</taxon>
        <taxon>Algoriphagus</taxon>
    </lineage>
</organism>
<evidence type="ECO:0000256" key="1">
    <source>
        <dbReference type="SAM" id="Phobius"/>
    </source>
</evidence>
<name>A0ABQ6PZZ2_9BACT</name>
<dbReference type="EMBL" id="BTPE01000005">
    <property type="protein sequence ID" value="GMQ33497.1"/>
    <property type="molecule type" value="Genomic_DNA"/>
</dbReference>
<keyword evidence="1" id="KW-0812">Transmembrane</keyword>
<dbReference type="Proteomes" id="UP001307705">
    <property type="component" value="Unassembled WGS sequence"/>
</dbReference>
<evidence type="ECO:0000313" key="2">
    <source>
        <dbReference type="EMBL" id="GMQ33497.1"/>
    </source>
</evidence>
<feature type="transmembrane region" description="Helical" evidence="1">
    <location>
        <begin position="43"/>
        <end position="64"/>
    </location>
</feature>
<keyword evidence="3" id="KW-1185">Reference proteome</keyword>
<gene>
    <name evidence="2" type="ORF">Ataiwa_17690</name>
</gene>
<proteinExistence type="predicted"/>
<comment type="caution">
    <text evidence="2">The sequence shown here is derived from an EMBL/GenBank/DDBJ whole genome shotgun (WGS) entry which is preliminary data.</text>
</comment>
<reference evidence="2 3" key="1">
    <citation type="submission" date="2023-08" db="EMBL/GenBank/DDBJ databases">
        <title>Draft genome sequence of Algoriphagus taiwanensis.</title>
        <authorList>
            <person name="Takatani N."/>
            <person name="Hosokawa M."/>
            <person name="Sawabe T."/>
        </authorList>
    </citation>
    <scope>NUCLEOTIDE SEQUENCE [LARGE SCALE GENOMIC DNA]</scope>
    <source>
        <strain evidence="2 3">JCM 19755</strain>
    </source>
</reference>
<keyword evidence="1" id="KW-0472">Membrane</keyword>
<protein>
    <submittedName>
        <fullName evidence="2">Uncharacterized protein</fullName>
    </submittedName>
</protein>
<accession>A0ABQ6PZZ2</accession>
<sequence>MAKTNEQFDRVFREKLETHQEKPSALAWERLESQLPTKAKKGWGFFIGIAASMTILLTVGYLLWPREGGISEENLLAEQTTEEVENTPEATTEVIPEEVIPSEEKEEFPEVKSIETPAPKKQEKVQKQTEIQPRRELIADSSPKIEEQSKKTEIELVPVPELKAEDLIELPKPELKAVEMPKTLVAEASKPAEDEPLYRVSIYSNGIKKGEAPDKNLITELGKTVGQVEDLLGKVDDGLISLQDAKNNLFTAKNTKREVSEEKP</sequence>
<keyword evidence="1" id="KW-1133">Transmembrane helix</keyword>
<evidence type="ECO:0000313" key="3">
    <source>
        <dbReference type="Proteomes" id="UP001307705"/>
    </source>
</evidence>